<dbReference type="AlphaFoldDB" id="A0A1G9Y0S1"/>
<dbReference type="RefSeq" id="WP_176801490.1">
    <property type="nucleotide sequence ID" value="NZ_FNGV01000020.1"/>
</dbReference>
<dbReference type="Proteomes" id="UP000199440">
    <property type="component" value="Unassembled WGS sequence"/>
</dbReference>
<gene>
    <name evidence="1" type="ORF">SAMN04488514_1201</name>
</gene>
<accession>A0A1G9Y0S1</accession>
<organism evidence="1 2">
    <name type="scientific">Kriegella aquimaris</name>
    <dbReference type="NCBI Taxonomy" id="192904"/>
    <lineage>
        <taxon>Bacteria</taxon>
        <taxon>Pseudomonadati</taxon>
        <taxon>Bacteroidota</taxon>
        <taxon>Flavobacteriia</taxon>
        <taxon>Flavobacteriales</taxon>
        <taxon>Flavobacteriaceae</taxon>
        <taxon>Kriegella</taxon>
    </lineage>
</organism>
<sequence>ATALTVAEGTRVVLSMVPNGVGLTITLPNGSTVGDNHSLGRVDVSDSGTYLLTTDGGCQTTLDLTVGDQVTNTLESSKEIVSSDYTKNNVENDILVFPNPTTGILQLNLVNYMGYSLRVNVFNSSQQNVMVHEFDADHDANEILVFGDHMADGLYRIVIEGPRGTIVQSVILSR</sequence>
<reference evidence="1 2" key="1">
    <citation type="submission" date="2016-10" db="EMBL/GenBank/DDBJ databases">
        <authorList>
            <person name="de Groot N.N."/>
        </authorList>
    </citation>
    <scope>NUCLEOTIDE SEQUENCE [LARGE SCALE GENOMIC DNA]</scope>
    <source>
        <strain evidence="1 2">DSM 19886</strain>
    </source>
</reference>
<dbReference type="EMBL" id="FNGV01000020">
    <property type="protein sequence ID" value="SDN02221.1"/>
    <property type="molecule type" value="Genomic_DNA"/>
</dbReference>
<evidence type="ECO:0000313" key="1">
    <source>
        <dbReference type="EMBL" id="SDN02221.1"/>
    </source>
</evidence>
<name>A0A1G9Y0S1_9FLAO</name>
<proteinExistence type="predicted"/>
<keyword evidence="2" id="KW-1185">Reference proteome</keyword>
<feature type="non-terminal residue" evidence="1">
    <location>
        <position position="1"/>
    </location>
</feature>
<evidence type="ECO:0000313" key="2">
    <source>
        <dbReference type="Proteomes" id="UP000199440"/>
    </source>
</evidence>
<protein>
    <submittedName>
        <fullName evidence="1">Uncharacterized protein</fullName>
    </submittedName>
</protein>